<evidence type="ECO:0000313" key="2">
    <source>
        <dbReference type="Proteomes" id="UP000256478"/>
    </source>
</evidence>
<evidence type="ECO:0000313" key="1">
    <source>
        <dbReference type="EMBL" id="REL28395.1"/>
    </source>
</evidence>
<organism evidence="1 2">
    <name type="scientific">Thalassotalea euphylliae</name>
    <dbReference type="NCBI Taxonomy" id="1655234"/>
    <lineage>
        <taxon>Bacteria</taxon>
        <taxon>Pseudomonadati</taxon>
        <taxon>Pseudomonadota</taxon>
        <taxon>Gammaproteobacteria</taxon>
        <taxon>Alteromonadales</taxon>
        <taxon>Colwelliaceae</taxon>
        <taxon>Thalassotalea</taxon>
    </lineage>
</organism>
<reference evidence="1 2" key="1">
    <citation type="submission" date="2018-08" db="EMBL/GenBank/DDBJ databases">
        <title>Thalassotalea euphylliae genome.</title>
        <authorList>
            <person name="Summers S."/>
            <person name="Rice S.A."/>
            <person name="Freckelton M.L."/>
            <person name="Nedved B.T."/>
            <person name="Hadfield M.G."/>
        </authorList>
    </citation>
    <scope>NUCLEOTIDE SEQUENCE [LARGE SCALE GENOMIC DNA]</scope>
    <source>
        <strain evidence="1 2">H1</strain>
    </source>
</reference>
<dbReference type="Proteomes" id="UP000256478">
    <property type="component" value="Unassembled WGS sequence"/>
</dbReference>
<dbReference type="EMBL" id="QUOU01000001">
    <property type="protein sequence ID" value="REL28395.1"/>
    <property type="molecule type" value="Genomic_DNA"/>
</dbReference>
<gene>
    <name evidence="1" type="ORF">DXX93_18720</name>
</gene>
<dbReference type="RefSeq" id="WP_116009431.1">
    <property type="nucleotide sequence ID" value="NZ_QUOU01000001.1"/>
</dbReference>
<accession>A0A3E0TWM6</accession>
<comment type="caution">
    <text evidence="1">The sequence shown here is derived from an EMBL/GenBank/DDBJ whole genome shotgun (WGS) entry which is preliminary data.</text>
</comment>
<proteinExistence type="predicted"/>
<protein>
    <submittedName>
        <fullName evidence="1">Uncharacterized protein</fullName>
    </submittedName>
</protein>
<name>A0A3E0TWM6_9GAMM</name>
<sequence length="133" mass="15451">MNLSIEQLEHRINMLKSRQERLLDLKIDASINNDVFLFKNNQIDADIFELSEQKKKLSSKNVTEITQRVIELSSGLYDAYCKASDRVKAMVIKSCGIELFINHKKELKIEDSPLFKSSKMLVFLFGTPEKFDY</sequence>
<dbReference type="AlphaFoldDB" id="A0A3E0TWM6"/>